<keyword evidence="1" id="KW-0533">Nickel</keyword>
<accession>G5QJ44</accession>
<dbReference type="AlphaFoldDB" id="G5QJ44"/>
<evidence type="ECO:0000256" key="2">
    <source>
        <dbReference type="ARBA" id="ARBA00022723"/>
    </source>
</evidence>
<dbReference type="GO" id="GO:0016151">
    <property type="term" value="F:nickel cation binding"/>
    <property type="evidence" value="ECO:0007669"/>
    <property type="project" value="InterPro"/>
</dbReference>
<evidence type="ECO:0000313" key="5">
    <source>
        <dbReference type="Proteomes" id="UP000004903"/>
    </source>
</evidence>
<organism evidence="4 5">
    <name type="scientific">Salmonella enterica subsp. enterica serovar Rubislaw str. A4-653</name>
    <dbReference type="NCBI Taxonomy" id="913081"/>
    <lineage>
        <taxon>Bacteria</taxon>
        <taxon>Pseudomonadati</taxon>
        <taxon>Pseudomonadota</taxon>
        <taxon>Gammaproteobacteria</taxon>
        <taxon>Enterobacterales</taxon>
        <taxon>Enterobacteriaceae</taxon>
        <taxon>Salmonella</taxon>
    </lineage>
</organism>
<dbReference type="FunFam" id="3.30.2320.80:FF:000001">
    <property type="entry name" value="Hydrogenase maturation factor HypA"/>
    <property type="match status" value="1"/>
</dbReference>
<evidence type="ECO:0000256" key="1">
    <source>
        <dbReference type="ARBA" id="ARBA00022596"/>
    </source>
</evidence>
<keyword evidence="3" id="KW-0862">Zinc</keyword>
<proteinExistence type="predicted"/>
<name>G5QJ44_SALRU</name>
<dbReference type="PANTHER" id="PTHR34535">
    <property type="entry name" value="HYDROGENASE MATURATION FACTOR HYPA"/>
    <property type="match status" value="1"/>
</dbReference>
<evidence type="ECO:0000256" key="3">
    <source>
        <dbReference type="ARBA" id="ARBA00022833"/>
    </source>
</evidence>
<dbReference type="Gene3D" id="3.30.2320.80">
    <property type="match status" value="1"/>
</dbReference>
<dbReference type="NCBIfam" id="TIGR00100">
    <property type="entry name" value="hypA"/>
    <property type="match status" value="1"/>
</dbReference>
<dbReference type="GO" id="GO:0051604">
    <property type="term" value="P:protein maturation"/>
    <property type="evidence" value="ECO:0007669"/>
    <property type="project" value="InterPro"/>
</dbReference>
<dbReference type="EMBL" id="AFCT01000984">
    <property type="protein sequence ID" value="EHC88818.1"/>
    <property type="molecule type" value="Genomic_DNA"/>
</dbReference>
<dbReference type="GO" id="GO:0016530">
    <property type="term" value="F:metallochaperone activity"/>
    <property type="evidence" value="ECO:0007669"/>
    <property type="project" value="UniProtKB-ARBA"/>
</dbReference>
<comment type="caution">
    <text evidence="4">The sequence shown here is derived from an EMBL/GenBank/DDBJ whole genome shotgun (WGS) entry which is preliminary data.</text>
</comment>
<dbReference type="PANTHER" id="PTHR34535:SF4">
    <property type="entry name" value="HYDROGENASE MATURATION FACTOR HYBF"/>
    <property type="match status" value="1"/>
</dbReference>
<dbReference type="InterPro" id="IPR000688">
    <property type="entry name" value="HypA/HybF"/>
</dbReference>
<gene>
    <name evidence="4" type="ORF">LTSERUB_2623</name>
</gene>
<dbReference type="GO" id="GO:0008270">
    <property type="term" value="F:zinc ion binding"/>
    <property type="evidence" value="ECO:0007669"/>
    <property type="project" value="TreeGrafter"/>
</dbReference>
<dbReference type="Proteomes" id="UP000004903">
    <property type="component" value="Unassembled WGS sequence"/>
</dbReference>
<dbReference type="Pfam" id="PF01155">
    <property type="entry name" value="HypA"/>
    <property type="match status" value="1"/>
</dbReference>
<sequence length="115" mass="12872">MHELALAQNIIELLEEQAVNHQFSKVKQVWLEIGVMACVEVPALHFGLDVAARHTLADNARFHITIAPAQGWCLSCNQPFTSQTSTLCCPFCHSGKVQIDDSSRMRITPMKSRRP</sequence>
<reference evidence="4 5" key="1">
    <citation type="journal article" date="2011" name="BMC Genomics">
        <title>Genome sequencing reveals diversification of virulence factor content and possible host adaptation in distinct subpopulations of Salmonella enterica.</title>
        <authorList>
            <person name="den Bakker H.C."/>
            <person name="Moreno Switt A.I."/>
            <person name="Govoni G."/>
            <person name="Cummings C.A."/>
            <person name="Ranieri M.L."/>
            <person name="Degoricija L."/>
            <person name="Hoelzer K."/>
            <person name="Rodriguez-Rivera L.D."/>
            <person name="Brown S."/>
            <person name="Bolchacova E."/>
            <person name="Furtado M.R."/>
            <person name="Wiedmann M."/>
        </authorList>
    </citation>
    <scope>NUCLEOTIDE SEQUENCE [LARGE SCALE GENOMIC DNA]</scope>
    <source>
        <strain evidence="4 5">A4-653</strain>
    </source>
</reference>
<dbReference type="PIRSF" id="PIRSF004761">
    <property type="entry name" value="Hydrgn_mat_HypA"/>
    <property type="match status" value="1"/>
</dbReference>
<protein>
    <submittedName>
        <fullName evidence="4">Nickel incorporation protein HybF</fullName>
    </submittedName>
</protein>
<keyword evidence="2" id="KW-0479">Metal-binding</keyword>
<feature type="non-terminal residue" evidence="4">
    <location>
        <position position="115"/>
    </location>
</feature>
<evidence type="ECO:0000313" key="4">
    <source>
        <dbReference type="EMBL" id="EHC88818.1"/>
    </source>
</evidence>